<dbReference type="AlphaFoldDB" id="A0A940MYH5"/>
<evidence type="ECO:0000256" key="1">
    <source>
        <dbReference type="ARBA" id="ARBA00004167"/>
    </source>
</evidence>
<protein>
    <submittedName>
        <fullName evidence="9">Glycosyltransferase family 29 protein</fullName>
        <ecNumber evidence="9">2.4.-.-</ecNumber>
    </submittedName>
</protein>
<dbReference type="EMBL" id="JAGIZA010000020">
    <property type="protein sequence ID" value="MBP0495694.1"/>
    <property type="molecule type" value="Genomic_DNA"/>
</dbReference>
<keyword evidence="3 9" id="KW-0328">Glycosyltransferase</keyword>
<evidence type="ECO:0000256" key="2">
    <source>
        <dbReference type="ARBA" id="ARBA00004308"/>
    </source>
</evidence>
<evidence type="ECO:0000256" key="3">
    <source>
        <dbReference type="ARBA" id="ARBA00022676"/>
    </source>
</evidence>
<evidence type="ECO:0000256" key="6">
    <source>
        <dbReference type="ARBA" id="ARBA00022989"/>
    </source>
</evidence>
<proteinExistence type="predicted"/>
<dbReference type="SUPFAM" id="SSF48452">
    <property type="entry name" value="TPR-like"/>
    <property type="match status" value="1"/>
</dbReference>
<dbReference type="InterPro" id="IPR011990">
    <property type="entry name" value="TPR-like_helical_dom_sf"/>
</dbReference>
<name>A0A940MYH5_9PROT</name>
<dbReference type="Gene3D" id="3.90.1480.20">
    <property type="entry name" value="Glycosyl transferase family 29"/>
    <property type="match status" value="1"/>
</dbReference>
<dbReference type="Pfam" id="PF00777">
    <property type="entry name" value="Glyco_transf_29"/>
    <property type="match status" value="1"/>
</dbReference>
<dbReference type="GO" id="GO:0016020">
    <property type="term" value="C:membrane"/>
    <property type="evidence" value="ECO:0007669"/>
    <property type="project" value="UniProtKB-SubCell"/>
</dbReference>
<keyword evidence="6" id="KW-1133">Transmembrane helix</keyword>
<gene>
    <name evidence="9" type="ORF">J5Y10_23120</name>
</gene>
<accession>A0A940MYH5</accession>
<dbReference type="InterPro" id="IPR038578">
    <property type="entry name" value="GT29-like_sf"/>
</dbReference>
<keyword evidence="5" id="KW-0812">Transmembrane</keyword>
<dbReference type="Proteomes" id="UP000677537">
    <property type="component" value="Unassembled WGS sequence"/>
</dbReference>
<dbReference type="RefSeq" id="WP_209376491.1">
    <property type="nucleotide sequence ID" value="NZ_JAGIZA010000020.1"/>
</dbReference>
<sequence>MRSARQEAEAALEAGETERAASLFEMIYRSRPGPLAAENLAKTDLAMGRVTRVESLLEDALVLWPDRTRLLGLYLRLDEQTGGFKGVPDRVRAKLQSSFSHPGLNARAAIAAAWEGRESDLKRYSKTALKFVHPTAAPLLRSILMSAAIEGGFVSWADRLAGMARTSEETHPDIIVDRITVRLKMEILDDETSRLLFWLRRHPRHLEKADYMAAMYSWEKRGVSSDLVEVLLGLTPTTTIRLHALSMSAELGDWKRALEIYRQDHAIREHWRKWLPVSKLVASESDDSAIQAHAGLYDTIRSNTCNLARRLANPALRIAVVGNSPCERGLSKGQAIDEHDEVFRFNQYSIAEKYQADYGSKTTIVSRLRLNDANFSVLSPGMTILLKRPHFLHQPADWSRALEMSRAGIVITSQPLQPFYELAGLLGSPPSSGIAICYLLKTLRGTLERKNFFGFSFVGQVDPGTTHYTGKGLARSTHNWEREAELFTGLFG</sequence>
<dbReference type="EC" id="2.4.-.-" evidence="9"/>
<evidence type="ECO:0000256" key="4">
    <source>
        <dbReference type="ARBA" id="ARBA00022679"/>
    </source>
</evidence>
<evidence type="ECO:0000256" key="8">
    <source>
        <dbReference type="ARBA" id="ARBA00023180"/>
    </source>
</evidence>
<keyword evidence="7" id="KW-0472">Membrane</keyword>
<keyword evidence="4 9" id="KW-0808">Transferase</keyword>
<evidence type="ECO:0000313" key="10">
    <source>
        <dbReference type="Proteomes" id="UP000677537"/>
    </source>
</evidence>
<comment type="subcellular location">
    <subcellularLocation>
        <location evidence="2">Endomembrane system</location>
    </subcellularLocation>
    <subcellularLocation>
        <location evidence="1">Membrane</location>
        <topology evidence="1">Single-pass membrane protein</topology>
    </subcellularLocation>
</comment>
<reference evidence="9" key="1">
    <citation type="submission" date="2021-03" db="EMBL/GenBank/DDBJ databases">
        <authorList>
            <person name="So Y."/>
        </authorList>
    </citation>
    <scope>NUCLEOTIDE SEQUENCE</scope>
    <source>
        <strain evidence="9">SG15</strain>
    </source>
</reference>
<keyword evidence="8" id="KW-0325">Glycoprotein</keyword>
<comment type="caution">
    <text evidence="9">The sequence shown here is derived from an EMBL/GenBank/DDBJ whole genome shotgun (WGS) entry which is preliminary data.</text>
</comment>
<evidence type="ECO:0000313" key="9">
    <source>
        <dbReference type="EMBL" id="MBP0495694.1"/>
    </source>
</evidence>
<dbReference type="GO" id="GO:0012505">
    <property type="term" value="C:endomembrane system"/>
    <property type="evidence" value="ECO:0007669"/>
    <property type="project" value="UniProtKB-SubCell"/>
</dbReference>
<organism evidence="9 10">
    <name type="scientific">Roseomonas indoligenes</name>
    <dbReference type="NCBI Taxonomy" id="2820811"/>
    <lineage>
        <taxon>Bacteria</taxon>
        <taxon>Pseudomonadati</taxon>
        <taxon>Pseudomonadota</taxon>
        <taxon>Alphaproteobacteria</taxon>
        <taxon>Acetobacterales</taxon>
        <taxon>Roseomonadaceae</taxon>
        <taxon>Roseomonas</taxon>
    </lineage>
</organism>
<evidence type="ECO:0000256" key="5">
    <source>
        <dbReference type="ARBA" id="ARBA00022692"/>
    </source>
</evidence>
<dbReference type="InterPro" id="IPR001675">
    <property type="entry name" value="Glyco_trans_29"/>
</dbReference>
<evidence type="ECO:0000256" key="7">
    <source>
        <dbReference type="ARBA" id="ARBA00023136"/>
    </source>
</evidence>
<keyword evidence="10" id="KW-1185">Reference proteome</keyword>
<dbReference type="GO" id="GO:0008373">
    <property type="term" value="F:sialyltransferase activity"/>
    <property type="evidence" value="ECO:0007669"/>
    <property type="project" value="InterPro"/>
</dbReference>